<feature type="domain" description="PilZ" evidence="1">
    <location>
        <begin position="6"/>
        <end position="96"/>
    </location>
</feature>
<dbReference type="Pfam" id="PF07238">
    <property type="entry name" value="PilZ"/>
    <property type="match status" value="1"/>
</dbReference>
<reference evidence="3" key="1">
    <citation type="submission" date="2017-04" db="EMBL/GenBank/DDBJ databases">
        <authorList>
            <person name="Varghese N."/>
            <person name="Submissions S."/>
        </authorList>
    </citation>
    <scope>NUCLEOTIDE SEQUENCE [LARGE SCALE GENOMIC DNA]</scope>
</reference>
<dbReference type="EMBL" id="FXWH01000001">
    <property type="protein sequence ID" value="SMQ64847.1"/>
    <property type="molecule type" value="Genomic_DNA"/>
</dbReference>
<dbReference type="SUPFAM" id="SSF141371">
    <property type="entry name" value="PilZ domain-like"/>
    <property type="match status" value="1"/>
</dbReference>
<sequence length="98" mass="10908">MITRDDQRNFIRMAVNSNVEIRFEDDEGEQQVKGICRDLSATGMSIDVDIAIPEGSQIRVHMDTGGVVPALQATCKIIRCSEIEPGQYHLGCEIIEMV</sequence>
<dbReference type="Gene3D" id="2.40.10.220">
    <property type="entry name" value="predicted glycosyltransferase like domains"/>
    <property type="match status" value="1"/>
</dbReference>
<dbReference type="InterPro" id="IPR009875">
    <property type="entry name" value="PilZ_domain"/>
</dbReference>
<accession>A0A1Y6EQJ7</accession>
<protein>
    <submittedName>
        <fullName evidence="2">PilZ domain-containing protein</fullName>
    </submittedName>
</protein>
<dbReference type="Proteomes" id="UP000194450">
    <property type="component" value="Unassembled WGS sequence"/>
</dbReference>
<evidence type="ECO:0000259" key="1">
    <source>
        <dbReference type="Pfam" id="PF07238"/>
    </source>
</evidence>
<name>A0A1Y6EQJ7_9GAMM</name>
<proteinExistence type="predicted"/>
<gene>
    <name evidence="2" type="ORF">SAMN06297229_1118</name>
</gene>
<dbReference type="AlphaFoldDB" id="A0A1Y6EQJ7"/>
<keyword evidence="3" id="KW-1185">Reference proteome</keyword>
<organism evidence="2 3">
    <name type="scientific">Pseudidiomarina planktonica</name>
    <dbReference type="NCBI Taxonomy" id="1323738"/>
    <lineage>
        <taxon>Bacteria</taxon>
        <taxon>Pseudomonadati</taxon>
        <taxon>Pseudomonadota</taxon>
        <taxon>Gammaproteobacteria</taxon>
        <taxon>Alteromonadales</taxon>
        <taxon>Idiomarinaceae</taxon>
        <taxon>Pseudidiomarina</taxon>
    </lineage>
</organism>
<dbReference type="GO" id="GO:0035438">
    <property type="term" value="F:cyclic-di-GMP binding"/>
    <property type="evidence" value="ECO:0007669"/>
    <property type="project" value="InterPro"/>
</dbReference>
<dbReference type="OrthoDB" id="5290589at2"/>
<dbReference type="RefSeq" id="WP_086434227.1">
    <property type="nucleotide sequence ID" value="NZ_FXWH01000001.1"/>
</dbReference>
<evidence type="ECO:0000313" key="3">
    <source>
        <dbReference type="Proteomes" id="UP000194450"/>
    </source>
</evidence>
<evidence type="ECO:0000313" key="2">
    <source>
        <dbReference type="EMBL" id="SMQ64847.1"/>
    </source>
</evidence>